<organism evidence="2 3">
    <name type="scientific">Paenibacillus phytohabitans</name>
    <dbReference type="NCBI Taxonomy" id="2654978"/>
    <lineage>
        <taxon>Bacteria</taxon>
        <taxon>Bacillati</taxon>
        <taxon>Bacillota</taxon>
        <taxon>Bacilli</taxon>
        <taxon>Bacillales</taxon>
        <taxon>Paenibacillaceae</taxon>
        <taxon>Paenibacillus</taxon>
    </lineage>
</organism>
<feature type="compositionally biased region" description="Low complexity" evidence="1">
    <location>
        <begin position="23"/>
        <end position="46"/>
    </location>
</feature>
<gene>
    <name evidence="2" type="ORF">GC101_14275</name>
</gene>
<proteinExistence type="predicted"/>
<evidence type="ECO:0000313" key="2">
    <source>
        <dbReference type="EMBL" id="NOU80038.1"/>
    </source>
</evidence>
<name>A0ABX1YG96_9BACL</name>
<comment type="caution">
    <text evidence="2">The sequence shown here is derived from an EMBL/GenBank/DDBJ whole genome shotgun (WGS) entry which is preliminary data.</text>
</comment>
<dbReference type="Proteomes" id="UP000596857">
    <property type="component" value="Unassembled WGS sequence"/>
</dbReference>
<dbReference type="EMBL" id="WHOB01000038">
    <property type="protein sequence ID" value="NOU80038.1"/>
    <property type="molecule type" value="Genomic_DNA"/>
</dbReference>
<evidence type="ECO:0000313" key="3">
    <source>
        <dbReference type="Proteomes" id="UP000596857"/>
    </source>
</evidence>
<feature type="region of interest" description="Disordered" evidence="1">
    <location>
        <begin position="22"/>
        <end position="53"/>
    </location>
</feature>
<dbReference type="RefSeq" id="WP_171717781.1">
    <property type="nucleotide sequence ID" value="NZ_WHOB01000038.1"/>
</dbReference>
<sequence>MGSPASRRAPGVAAIDLQPAVWPTGAPGARATGRTSTAAAADPRAAGDQSPGRDRYRVLQAGWWTPGELSIDAPAVAR</sequence>
<accession>A0ABX1YG96</accession>
<protein>
    <submittedName>
        <fullName evidence="2">Uncharacterized protein</fullName>
    </submittedName>
</protein>
<evidence type="ECO:0000256" key="1">
    <source>
        <dbReference type="SAM" id="MobiDB-lite"/>
    </source>
</evidence>
<reference evidence="2 3" key="1">
    <citation type="submission" date="2019-10" db="EMBL/GenBank/DDBJ databases">
        <title>Description of Paenibacillus terricola sp. nov.</title>
        <authorList>
            <person name="Carlier A."/>
            <person name="Qi S."/>
        </authorList>
    </citation>
    <scope>NUCLEOTIDE SEQUENCE [LARGE SCALE GENOMIC DNA]</scope>
    <source>
        <strain evidence="2 3">LMG 31459</strain>
    </source>
</reference>
<keyword evidence="3" id="KW-1185">Reference proteome</keyword>